<keyword evidence="2" id="KW-0472">Membrane</keyword>
<accession>A0A8I0MYP0</accession>
<evidence type="ECO:0000256" key="2">
    <source>
        <dbReference type="SAM" id="Phobius"/>
    </source>
</evidence>
<name>A0A8I0MYP0_9GAMM</name>
<feature type="transmembrane region" description="Helical" evidence="2">
    <location>
        <begin position="68"/>
        <end position="89"/>
    </location>
</feature>
<evidence type="ECO:0000256" key="1">
    <source>
        <dbReference type="SAM" id="MobiDB-lite"/>
    </source>
</evidence>
<dbReference type="Proteomes" id="UP000660708">
    <property type="component" value="Unassembled WGS sequence"/>
</dbReference>
<keyword evidence="2" id="KW-0812">Transmembrane</keyword>
<feature type="compositionally biased region" description="Polar residues" evidence="1">
    <location>
        <begin position="249"/>
        <end position="261"/>
    </location>
</feature>
<keyword evidence="4" id="KW-1185">Reference proteome</keyword>
<keyword evidence="2" id="KW-1133">Transmembrane helix</keyword>
<evidence type="ECO:0000313" key="3">
    <source>
        <dbReference type="EMBL" id="MBE0347918.1"/>
    </source>
</evidence>
<comment type="caution">
    <text evidence="3">The sequence shown here is derived from an EMBL/GenBank/DDBJ whole genome shotgun (WGS) entry which is preliminary data.</text>
</comment>
<feature type="transmembrane region" description="Helical" evidence="2">
    <location>
        <begin position="34"/>
        <end position="56"/>
    </location>
</feature>
<protein>
    <submittedName>
        <fullName evidence="3">Uncharacterized protein</fullName>
    </submittedName>
</protein>
<sequence length="400" mass="44182">MIFITILAFTALLIAGNAAYFSILGLAAMFSASYWPVVFMGASLELGKLVAASYVYRAWDDVSRAMKGYLVSAILVLMAITSLGIFGFLSQGYGDSLKQLNEIELLVEQKQIELAIVREDIERIHTEIGNVPNTYVTKRIELQRERRPELEVLAERESRLIEVLTQLNKRILEAKSHVGPILYVADMFNIDKDEAVKYFIFAIIIVFDPLAVILTLATNGALAQKQNESKNKKSEKEQSEVQQSSTSEPTTSDLSTKSVNEQIAPVSQKRAPDIPTQVRQMAKQQAPSIQQMDAALAQAQGKSGCLQINNQTKEQPNLTSIQRNDKDIVVLGGAKVHKAVIQDMELSDQEVIMGLVQGVSVGALASRLGLNESAFKSRANHLVDRLKSSGYQINTDHLFV</sequence>
<gene>
    <name evidence="3" type="ORF">PPEP_a4299</name>
</gene>
<proteinExistence type="predicted"/>
<feature type="transmembrane region" description="Helical" evidence="2">
    <location>
        <begin position="198"/>
        <end position="223"/>
    </location>
</feature>
<evidence type="ECO:0000313" key="4">
    <source>
        <dbReference type="Proteomes" id="UP000660708"/>
    </source>
</evidence>
<dbReference type="AlphaFoldDB" id="A0A8I0MYP0"/>
<organism evidence="3 4">
    <name type="scientific">Pseudoalteromonas peptidolytica F12-50-A1</name>
    <dbReference type="NCBI Taxonomy" id="1315280"/>
    <lineage>
        <taxon>Bacteria</taxon>
        <taxon>Pseudomonadati</taxon>
        <taxon>Pseudomonadota</taxon>
        <taxon>Gammaproteobacteria</taxon>
        <taxon>Alteromonadales</taxon>
        <taxon>Pseudoalteromonadaceae</taxon>
        <taxon>Pseudoalteromonas</taxon>
    </lineage>
</organism>
<dbReference type="EMBL" id="AQHF01000028">
    <property type="protein sequence ID" value="MBE0347918.1"/>
    <property type="molecule type" value="Genomic_DNA"/>
</dbReference>
<feature type="region of interest" description="Disordered" evidence="1">
    <location>
        <begin position="224"/>
        <end position="280"/>
    </location>
</feature>
<reference evidence="3 4" key="1">
    <citation type="submission" date="2015-06" db="EMBL/GenBank/DDBJ databases">
        <title>Genome sequence of Pseudoalteromonas peptidolytica.</title>
        <authorList>
            <person name="Xie B.-B."/>
            <person name="Rong J.-C."/>
            <person name="Qin Q.-L."/>
            <person name="Zhang Y.-Z."/>
        </authorList>
    </citation>
    <scope>NUCLEOTIDE SEQUENCE [LARGE SCALE GENOMIC DNA]</scope>
    <source>
        <strain evidence="3 4">F12-50-A1</strain>
    </source>
</reference>
<feature type="compositionally biased region" description="Basic and acidic residues" evidence="1">
    <location>
        <begin position="227"/>
        <end position="239"/>
    </location>
</feature>